<evidence type="ECO:0000256" key="3">
    <source>
        <dbReference type="ARBA" id="ARBA00022553"/>
    </source>
</evidence>
<evidence type="ECO:0000256" key="11">
    <source>
        <dbReference type="SAM" id="MobiDB-lite"/>
    </source>
</evidence>
<evidence type="ECO:0000256" key="2">
    <source>
        <dbReference type="ARBA" id="ARBA00007797"/>
    </source>
</evidence>
<dbReference type="SUPFAM" id="SSF48371">
    <property type="entry name" value="ARM repeat"/>
    <property type="match status" value="1"/>
</dbReference>
<keyword evidence="7" id="KW-0539">Nucleus</keyword>
<protein>
    <recommendedName>
        <fullName evidence="10">CCAAT/enhancer-binding protein zeta</fullName>
    </recommendedName>
    <alternativeName>
        <fullName evidence="8">CCAAT-box-binding transcription factor</fullName>
    </alternativeName>
</protein>
<reference evidence="13" key="1">
    <citation type="submission" date="2023-01" db="EMBL/GenBank/DDBJ databases">
        <title>Genome assembly of the deep-sea coral Lophelia pertusa.</title>
        <authorList>
            <person name="Herrera S."/>
            <person name="Cordes E."/>
        </authorList>
    </citation>
    <scope>NUCLEOTIDE SEQUENCE</scope>
    <source>
        <strain evidence="13">USNM1676648</strain>
        <tissue evidence="13">Polyp</tissue>
    </source>
</reference>
<dbReference type="InterPro" id="IPR011989">
    <property type="entry name" value="ARM-like"/>
</dbReference>
<gene>
    <name evidence="13" type="ORF">OS493_005686</name>
</gene>
<feature type="compositionally biased region" description="Acidic residues" evidence="11">
    <location>
        <begin position="611"/>
        <end position="638"/>
    </location>
</feature>
<comment type="subcellular location">
    <subcellularLocation>
        <location evidence="1">Nucleus</location>
    </subcellularLocation>
</comment>
<feature type="compositionally biased region" description="Basic and acidic residues" evidence="11">
    <location>
        <begin position="86"/>
        <end position="95"/>
    </location>
</feature>
<dbReference type="AlphaFoldDB" id="A0A9W9YSW3"/>
<feature type="compositionally biased region" description="Basic and acidic residues" evidence="11">
    <location>
        <begin position="104"/>
        <end position="137"/>
    </location>
</feature>
<feature type="region of interest" description="Disordered" evidence="11">
    <location>
        <begin position="965"/>
        <end position="1037"/>
    </location>
</feature>
<keyword evidence="5" id="KW-0010">Activator</keyword>
<feature type="region of interest" description="Disordered" evidence="11">
    <location>
        <begin position="735"/>
        <end position="756"/>
    </location>
</feature>
<name>A0A9W9YSW3_9CNID</name>
<evidence type="ECO:0000256" key="1">
    <source>
        <dbReference type="ARBA" id="ARBA00004123"/>
    </source>
</evidence>
<dbReference type="InterPro" id="IPR040155">
    <property type="entry name" value="CEBPZ/Mak21-like"/>
</dbReference>
<feature type="region of interest" description="Disordered" evidence="11">
    <location>
        <begin position="789"/>
        <end position="950"/>
    </location>
</feature>
<keyword evidence="3" id="KW-0597">Phosphoprotein</keyword>
<evidence type="ECO:0000256" key="8">
    <source>
        <dbReference type="ARBA" id="ARBA00031941"/>
    </source>
</evidence>
<evidence type="ECO:0000256" key="10">
    <source>
        <dbReference type="ARBA" id="ARBA00073389"/>
    </source>
</evidence>
<dbReference type="EMBL" id="MU827303">
    <property type="protein sequence ID" value="KAJ7365571.1"/>
    <property type="molecule type" value="Genomic_DNA"/>
</dbReference>
<evidence type="ECO:0000256" key="9">
    <source>
        <dbReference type="ARBA" id="ARBA00058879"/>
    </source>
</evidence>
<evidence type="ECO:0000313" key="13">
    <source>
        <dbReference type="EMBL" id="KAJ7365571.1"/>
    </source>
</evidence>
<evidence type="ECO:0000256" key="7">
    <source>
        <dbReference type="ARBA" id="ARBA00023242"/>
    </source>
</evidence>
<dbReference type="PANTHER" id="PTHR12048">
    <property type="entry name" value="CCAAT-BINDING FACTOR-RELATED"/>
    <property type="match status" value="1"/>
</dbReference>
<feature type="compositionally biased region" description="Acidic residues" evidence="11">
    <location>
        <begin position="847"/>
        <end position="897"/>
    </location>
</feature>
<dbReference type="InterPro" id="IPR016024">
    <property type="entry name" value="ARM-type_fold"/>
</dbReference>
<comment type="caution">
    <text evidence="13">The sequence shown here is derived from an EMBL/GenBank/DDBJ whole genome shotgun (WGS) entry which is preliminary data.</text>
</comment>
<feature type="region of interest" description="Disordered" evidence="11">
    <location>
        <begin position="1"/>
        <end position="20"/>
    </location>
</feature>
<feature type="region of interest" description="Disordered" evidence="11">
    <location>
        <begin position="86"/>
        <end position="151"/>
    </location>
</feature>
<feature type="compositionally biased region" description="Basic residues" evidence="11">
    <location>
        <begin position="934"/>
        <end position="944"/>
    </location>
</feature>
<comment type="similarity">
    <text evidence="2">Belongs to the CBF/MAK21 family.</text>
</comment>
<evidence type="ECO:0000256" key="4">
    <source>
        <dbReference type="ARBA" id="ARBA00023015"/>
    </source>
</evidence>
<comment type="function">
    <text evidence="9">Stimulates transcription from the HSP70 promoter.</text>
</comment>
<dbReference type="Proteomes" id="UP001163046">
    <property type="component" value="Unassembled WGS sequence"/>
</dbReference>
<feature type="domain" description="CCAAT-binding factor" evidence="12">
    <location>
        <begin position="508"/>
        <end position="700"/>
    </location>
</feature>
<sequence>MADKQTKLAKRKNKFNSKDGHDLSLEDVLAVGGDKDDFEMMKDVDVSGDFVAVEETSENIEEKEIMSYIRDLGLDKISFKGKAELNESAAKEENRTNILPKTGEIQKKDQAEKEHKKGKKENKFKSKDAEKALESTESKMTAQEPQVLPERKGGPYQKLLIKPGGLWYDLVEEEKNSYPSPSQADIVQLSKEAADLLENEVIIYDKMKAKEKSSDSQWLRSVVSSGTLNDKVAALTVQVQESAIHRLKILDMLIGMAKKKGRRESIIAVDMLKELWMTLLLPDNRKLRKFVQNPLTSLVPVVHKGGGWDERDRRLILWHFEELLKQRYKEFIEVVEKLLQDTLVNIRSKMLGTIFDLLSEKPEQEQVLLSLLVNKIGDPDRKVASKAVYLTRSLVTKHPNMKLVVTKEIEKLLYRPNIAIKAQYFSVCFLNQLILTKQDNELATRLISIYFSFFGAFLKKGDMEAKMLSALLTGVNRAFPFAKEEDEQYNEQINTLFRTVHIGTFNTSVQALMLLYQVMESRQSVSDRFYQALYAKLLDPSLKTSSKQAVFLNVLYKSLKSDPSLNRLKAFVKRILQVCSFQQPAFICGTLFMVSELTKLKPAIKSLTQQPEEDDEEEHFVDVPSDEENDNNTTTEDEPQTRHVDTPKGPTAGAHLSGAQRSQTYKPQQRNPLYSGAENTCLWELDRLSRHYHPSVCLFACTLMKGDDIEYKGDPLQDFTLMRFLDRFVYKNPKRKERDHGGSLMQPKMSSSRLAEEPVNTKAFLVKKEEDIREDELFFHRYFKQKAEKENQRKRKTSDSDDETSEKATNFDNIQEERSSVEFNFASELKNSKKPGPSKNKNKPTASDEEDEGDEEKQSESESEDEDMAEKEQNSSEDEFDYDAIDFSSNEEDETEEPNSSHGKKRKLTEKDYEKALLENLSSDEFSDDEKSQSTKKKSKKGHIKGSDVSSMFASAEEFAHLLENSKASRGSSYDVKREGASDKQLKWEEKKAGKNWNQTRGDWGRGRGGRKGPHRESNQNPRNKFNSKGRGAKRPR</sequence>
<organism evidence="13 14">
    <name type="scientific">Desmophyllum pertusum</name>
    <dbReference type="NCBI Taxonomy" id="174260"/>
    <lineage>
        <taxon>Eukaryota</taxon>
        <taxon>Metazoa</taxon>
        <taxon>Cnidaria</taxon>
        <taxon>Anthozoa</taxon>
        <taxon>Hexacorallia</taxon>
        <taxon>Scleractinia</taxon>
        <taxon>Caryophylliina</taxon>
        <taxon>Caryophylliidae</taxon>
        <taxon>Desmophyllum</taxon>
    </lineage>
</organism>
<accession>A0A9W9YSW3</accession>
<feature type="compositionally biased region" description="Polar residues" evidence="11">
    <location>
        <begin position="659"/>
        <end position="671"/>
    </location>
</feature>
<proteinExistence type="inferred from homology"/>
<feature type="compositionally biased region" description="Basic and acidic residues" evidence="11">
    <location>
        <begin position="975"/>
        <end position="993"/>
    </location>
</feature>
<keyword evidence="4" id="KW-0805">Transcription regulation</keyword>
<dbReference type="PANTHER" id="PTHR12048:SF0">
    <property type="entry name" value="CCAAT_ENHANCER-BINDING PROTEIN ZETA"/>
    <property type="match status" value="1"/>
</dbReference>
<dbReference type="Gene3D" id="1.25.10.10">
    <property type="entry name" value="Leucine-rich Repeat Variant"/>
    <property type="match status" value="1"/>
</dbReference>
<dbReference type="OrthoDB" id="28947at2759"/>
<evidence type="ECO:0000313" key="14">
    <source>
        <dbReference type="Proteomes" id="UP001163046"/>
    </source>
</evidence>
<dbReference type="FunFam" id="1.25.10.10:FF:000805">
    <property type="entry name" value="Similar to transcription factor CBF/MAK21"/>
    <property type="match status" value="1"/>
</dbReference>
<feature type="compositionally biased region" description="Basic residues" evidence="11">
    <location>
        <begin position="1026"/>
        <end position="1037"/>
    </location>
</feature>
<dbReference type="GO" id="GO:0005634">
    <property type="term" value="C:nucleus"/>
    <property type="evidence" value="ECO:0007669"/>
    <property type="project" value="UniProtKB-SubCell"/>
</dbReference>
<evidence type="ECO:0000256" key="5">
    <source>
        <dbReference type="ARBA" id="ARBA00023159"/>
    </source>
</evidence>
<keyword evidence="6" id="KW-0804">Transcription</keyword>
<evidence type="ECO:0000259" key="12">
    <source>
        <dbReference type="Pfam" id="PF03914"/>
    </source>
</evidence>
<feature type="region of interest" description="Disordered" evidence="11">
    <location>
        <begin position="607"/>
        <end position="671"/>
    </location>
</feature>
<evidence type="ECO:0000256" key="6">
    <source>
        <dbReference type="ARBA" id="ARBA00023163"/>
    </source>
</evidence>
<dbReference type="InterPro" id="IPR005612">
    <property type="entry name" value="CCAAT-binding_factor"/>
</dbReference>
<keyword evidence="14" id="KW-1185">Reference proteome</keyword>
<dbReference type="Pfam" id="PF03914">
    <property type="entry name" value="CBF"/>
    <property type="match status" value="1"/>
</dbReference>